<dbReference type="RefSeq" id="WP_142594087.1">
    <property type="nucleotide sequence ID" value="NZ_CABFWF030000018.1"/>
</dbReference>
<dbReference type="PROSITE" id="PS50206">
    <property type="entry name" value="RHODANESE_3"/>
    <property type="match status" value="1"/>
</dbReference>
<dbReference type="InterPro" id="IPR036873">
    <property type="entry name" value="Rhodanese-like_dom_sf"/>
</dbReference>
<dbReference type="SUPFAM" id="SSF52821">
    <property type="entry name" value="Rhodanese/Cell cycle control phosphatase"/>
    <property type="match status" value="1"/>
</dbReference>
<dbReference type="Pfam" id="PF00581">
    <property type="entry name" value="Rhodanese"/>
    <property type="match status" value="1"/>
</dbReference>
<evidence type="ECO:0000313" key="3">
    <source>
        <dbReference type="EMBL" id="CAD7054178.1"/>
    </source>
</evidence>
<evidence type="ECO:0000259" key="2">
    <source>
        <dbReference type="PROSITE" id="PS50206"/>
    </source>
</evidence>
<feature type="domain" description="Rhodanese" evidence="2">
    <location>
        <begin position="61"/>
        <end position="176"/>
    </location>
</feature>
<evidence type="ECO:0000313" key="4">
    <source>
        <dbReference type="Proteomes" id="UP000606921"/>
    </source>
</evidence>
<feature type="chain" id="PRO_5046295610" evidence="1">
    <location>
        <begin position="20"/>
        <end position="188"/>
    </location>
</feature>
<keyword evidence="1" id="KW-0732">Signal</keyword>
<dbReference type="NCBIfam" id="TIGR03865">
    <property type="entry name" value="PQQ_CXXCW"/>
    <property type="match status" value="1"/>
</dbReference>
<protein>
    <submittedName>
        <fullName evidence="3">Rhodanese</fullName>
    </submittedName>
</protein>
<dbReference type="CDD" id="cd00158">
    <property type="entry name" value="RHOD"/>
    <property type="match status" value="1"/>
</dbReference>
<comment type="caution">
    <text evidence="3">The sequence shown here is derived from an EMBL/GenBank/DDBJ whole genome shotgun (WGS) entry which is preliminary data.</text>
</comment>
<dbReference type="Gene3D" id="3.40.250.10">
    <property type="entry name" value="Rhodanese-like domain"/>
    <property type="match status" value="1"/>
</dbReference>
<dbReference type="PROSITE" id="PS51257">
    <property type="entry name" value="PROKAR_LIPOPROTEIN"/>
    <property type="match status" value="1"/>
</dbReference>
<accession>A0ABM8PXT8</accession>
<dbReference type="InterPro" id="IPR001763">
    <property type="entry name" value="Rhodanese-like_dom"/>
</dbReference>
<dbReference type="Proteomes" id="UP000606921">
    <property type="component" value="Unassembled WGS sequence"/>
</dbReference>
<dbReference type="InterPro" id="IPR022376">
    <property type="entry name" value="PQQ_CXXCW"/>
</dbReference>
<proteinExistence type="predicted"/>
<name>A0ABM8PXT8_9HYPH</name>
<organism evidence="3 4">
    <name type="scientific">Pseudorhizobium endolithicum</name>
    <dbReference type="NCBI Taxonomy" id="1191678"/>
    <lineage>
        <taxon>Bacteria</taxon>
        <taxon>Pseudomonadati</taxon>
        <taxon>Pseudomonadota</taxon>
        <taxon>Alphaproteobacteria</taxon>
        <taxon>Hyphomicrobiales</taxon>
        <taxon>Rhizobiaceae</taxon>
        <taxon>Rhizobium/Agrobacterium group</taxon>
        <taxon>Pseudorhizobium</taxon>
    </lineage>
</organism>
<gene>
    <name evidence="3" type="ORF">REJC140_02110</name>
</gene>
<reference evidence="3 4" key="1">
    <citation type="submission" date="2020-11" db="EMBL/GenBank/DDBJ databases">
        <authorList>
            <person name="Lassalle F."/>
        </authorList>
    </citation>
    <scope>NUCLEOTIDE SEQUENCE [LARGE SCALE GENOMIC DNA]</scope>
    <source>
        <strain evidence="3 4">JC140</strain>
    </source>
</reference>
<evidence type="ECO:0000256" key="1">
    <source>
        <dbReference type="SAM" id="SignalP"/>
    </source>
</evidence>
<keyword evidence="4" id="KW-1185">Reference proteome</keyword>
<feature type="signal peptide" evidence="1">
    <location>
        <begin position="1"/>
        <end position="19"/>
    </location>
</feature>
<dbReference type="EMBL" id="CABFWF030000018">
    <property type="protein sequence ID" value="CAD7054178.1"/>
    <property type="molecule type" value="Genomic_DNA"/>
</dbReference>
<sequence>MWPGSRFVLFLMVALAACGANGTSAEVREPEGLWTGPMRGETPNTLQGAVVVDVAGLEALLPKDPILLDVGPADKKPEGFPKDRLWLPTHRSIPKAVWLPGAGAATLEAAQEEAFLRRVEELTQGDDAKPIVVFCQPQCWGSWNAGKRLVTHGFTRVHWFPGGVDSWQETHDTVAVDVDEDWPVPPAK</sequence>